<comment type="caution">
    <text evidence="6">The sequence shown here is derived from an EMBL/GenBank/DDBJ whole genome shotgun (WGS) entry which is preliminary data.</text>
</comment>
<dbReference type="GO" id="GO:0009311">
    <property type="term" value="P:oligosaccharide metabolic process"/>
    <property type="evidence" value="ECO:0007669"/>
    <property type="project" value="InterPro"/>
</dbReference>
<dbReference type="InterPro" id="IPR054491">
    <property type="entry name" value="MGH1-like_GH"/>
</dbReference>
<name>A0A3E2BN65_9BACT</name>
<evidence type="ECO:0000259" key="5">
    <source>
        <dbReference type="Pfam" id="PF22422"/>
    </source>
</evidence>
<proteinExistence type="inferred from homology"/>
<feature type="region of interest" description="Disordered" evidence="4">
    <location>
        <begin position="430"/>
        <end position="452"/>
    </location>
</feature>
<evidence type="ECO:0000313" key="6">
    <source>
        <dbReference type="EMBL" id="RFT16077.1"/>
    </source>
</evidence>
<dbReference type="EMBL" id="QUAH01000005">
    <property type="protein sequence ID" value="RFT16077.1"/>
    <property type="molecule type" value="Genomic_DNA"/>
</dbReference>
<dbReference type="PANTHER" id="PTHR10412">
    <property type="entry name" value="MANNOSYL-OLIGOSACCHARIDE GLUCOSIDASE"/>
    <property type="match status" value="1"/>
</dbReference>
<evidence type="ECO:0000256" key="1">
    <source>
        <dbReference type="ARBA" id="ARBA00010833"/>
    </source>
</evidence>
<dbReference type="InterPro" id="IPR012341">
    <property type="entry name" value="6hp_glycosidase-like_sf"/>
</dbReference>
<dbReference type="InterPro" id="IPR004888">
    <property type="entry name" value="Glycoside_hydrolase_63"/>
</dbReference>
<dbReference type="PANTHER" id="PTHR10412:SF11">
    <property type="entry name" value="MANNOSYL-OLIGOSACCHARIDE GLUCOSIDASE"/>
    <property type="match status" value="1"/>
</dbReference>
<keyword evidence="2" id="KW-0378">Hydrolase</keyword>
<evidence type="ECO:0000313" key="7">
    <source>
        <dbReference type="Proteomes" id="UP000257323"/>
    </source>
</evidence>
<comment type="similarity">
    <text evidence="1">Belongs to the glycosyl hydrolase 63 family.</text>
</comment>
<reference evidence="6 7" key="1">
    <citation type="submission" date="2018-08" db="EMBL/GenBank/DDBJ databases">
        <title>Genome analysis of the thermophilic bacterium of the candidate phylum Aminicenantes from deep subsurface aquifer revealed its physiology and ecological role.</title>
        <authorList>
            <person name="Kadnikov V.V."/>
            <person name="Mardanov A.V."/>
            <person name="Beletsky A.V."/>
            <person name="Karnachuk O.V."/>
            <person name="Ravin N.V."/>
        </authorList>
    </citation>
    <scope>NUCLEOTIDE SEQUENCE [LARGE SCALE GENOMIC DNA]</scope>
    <source>
        <strain evidence="6">BY38</strain>
    </source>
</reference>
<dbReference type="Pfam" id="PF22422">
    <property type="entry name" value="MGH1-like_GH"/>
    <property type="match status" value="1"/>
</dbReference>
<dbReference type="Proteomes" id="UP000257323">
    <property type="component" value="Unassembled WGS sequence"/>
</dbReference>
<evidence type="ECO:0000256" key="3">
    <source>
        <dbReference type="ARBA" id="ARBA00023295"/>
    </source>
</evidence>
<dbReference type="SUPFAM" id="SSF48208">
    <property type="entry name" value="Six-hairpin glycosidases"/>
    <property type="match status" value="1"/>
</dbReference>
<dbReference type="AlphaFoldDB" id="A0A3E2BN65"/>
<dbReference type="GO" id="GO:0004573">
    <property type="term" value="F:Glc3Man9GlcNAc2 oligosaccharide glucosidase activity"/>
    <property type="evidence" value="ECO:0007669"/>
    <property type="project" value="InterPro"/>
</dbReference>
<dbReference type="InterPro" id="IPR008928">
    <property type="entry name" value="6-hairpin_glycosidase_sf"/>
</dbReference>
<sequence length="785" mass="90560">MKNPKLLWLLISAASLLTVLSLSGEIYYPWKNTFIGALDPRAWPGLVVVTSPSSGFAFAPRVYRQDKLAEFHDFFYLVSEVGPHSPDGLYASMKFDLRLPFKKGRETPIFLKPTLDDYVMLVEWSRRDEQTVVGRYRFPAILDRVVLVFYFPWDFKGSYYYLPASSYIHGQSAARKNEQFLCWLSLTPEKVEPVGSELHVTFKVKDETELHFAVGSGESLETISDRIYRFRSGGAINDILKEERLAYNKKRLQVTGLYQGAAEAITNNLFWMTLYQNGHHRFYTPAGRGWIFPRPDGQADHWTIFEWDSFFNSLEIAVESQKLASDVVKAVLQTQYPNGNIPNWRGRFNGTPDRSQPPVGSFAVLKLFLRTGDRELIQFAYPYLKKWHQFWTEPMPGGHPRRDGNNDGLLEWGSDAGLVAGEVPPWEKEASGKQRAMWESGEDDLPNWDEAGFNDRTGTMEMNCVDLNSLYALDSYCLARLAEFLGKDEDRKKFLDEYEKTKKLMNLHLWNEKEGFYFDRHWDGRFSSRKAASNFFPLVARIPDEKQALKMLRHLLNPEEFWGDFVLPTISRDDPAFSDQQYWRGTIWPPTNYLVYQGLKSYGLDLVAADFARKSTDLFLRIWKNYQLCPENFDSRTGEAGGQRYQSWGPLFALIGVEEYLDITPWDGFRFGQLKPETKGLLKRMSILGRHYEVELSPSRVKLIEEGRELLRTDSPAVFRHFLYTPREISFEVKSLKKNTISLNLGTRKKGQILINGKEAGQFEGRQVEVRVPEGEQAVVVIIQD</sequence>
<dbReference type="GO" id="GO:0006487">
    <property type="term" value="P:protein N-linked glycosylation"/>
    <property type="evidence" value="ECO:0007669"/>
    <property type="project" value="TreeGrafter"/>
</dbReference>
<evidence type="ECO:0000256" key="4">
    <source>
        <dbReference type="SAM" id="MobiDB-lite"/>
    </source>
</evidence>
<evidence type="ECO:0000256" key="2">
    <source>
        <dbReference type="ARBA" id="ARBA00022801"/>
    </source>
</evidence>
<organism evidence="6 7">
    <name type="scientific">Candidatus Saccharicenans subterraneus</name>
    <dbReference type="NCBI Taxonomy" id="2508984"/>
    <lineage>
        <taxon>Bacteria</taxon>
        <taxon>Candidatus Aminicenantota</taxon>
        <taxon>Candidatus Aminicenantia</taxon>
        <taxon>Candidatus Aminicenantales</taxon>
        <taxon>Candidatus Saccharicenantaceae</taxon>
        <taxon>Candidatus Saccharicenans</taxon>
    </lineage>
</organism>
<accession>A0A3E2BN65</accession>
<gene>
    <name evidence="6" type="ORF">OP8BY_2083</name>
</gene>
<protein>
    <submittedName>
        <fullName evidence="6">Alpha-glucosidase</fullName>
    </submittedName>
</protein>
<feature type="domain" description="Mannosylglycerate hydrolase MGH1-like glycoside hydrolase" evidence="5">
    <location>
        <begin position="305"/>
        <end position="648"/>
    </location>
</feature>
<keyword evidence="3" id="KW-0326">Glycosidase</keyword>
<dbReference type="Gene3D" id="1.50.10.10">
    <property type="match status" value="1"/>
</dbReference>